<organism evidence="2 3">
    <name type="scientific">Periophthalmus magnuspinnatus</name>
    <dbReference type="NCBI Taxonomy" id="409849"/>
    <lineage>
        <taxon>Eukaryota</taxon>
        <taxon>Metazoa</taxon>
        <taxon>Chordata</taxon>
        <taxon>Craniata</taxon>
        <taxon>Vertebrata</taxon>
        <taxon>Euteleostomi</taxon>
        <taxon>Actinopterygii</taxon>
        <taxon>Neopterygii</taxon>
        <taxon>Teleostei</taxon>
        <taxon>Neoteleostei</taxon>
        <taxon>Acanthomorphata</taxon>
        <taxon>Gobiaria</taxon>
        <taxon>Gobiiformes</taxon>
        <taxon>Gobioidei</taxon>
        <taxon>Gobiidae</taxon>
        <taxon>Oxudercinae</taxon>
        <taxon>Periophthalmus</taxon>
    </lineage>
</organism>
<reference evidence="2" key="1">
    <citation type="submission" date="2025-08" db="UniProtKB">
        <authorList>
            <consortium name="Ensembl"/>
        </authorList>
    </citation>
    <scope>IDENTIFICATION</scope>
</reference>
<evidence type="ECO:0000259" key="1">
    <source>
        <dbReference type="PROSITE" id="PS50835"/>
    </source>
</evidence>
<dbReference type="SUPFAM" id="SSF48726">
    <property type="entry name" value="Immunoglobulin"/>
    <property type="match status" value="1"/>
</dbReference>
<keyword evidence="3" id="KW-1185">Reference proteome</keyword>
<dbReference type="PROSITE" id="PS50835">
    <property type="entry name" value="IG_LIKE"/>
    <property type="match status" value="1"/>
</dbReference>
<evidence type="ECO:0000313" key="2">
    <source>
        <dbReference type="Ensembl" id="ENSPMGP00000025498.1"/>
    </source>
</evidence>
<dbReference type="Ensembl" id="ENSPMGT00000027153.1">
    <property type="protein sequence ID" value="ENSPMGP00000025498.1"/>
    <property type="gene ID" value="ENSPMGG00000020570.1"/>
</dbReference>
<reference evidence="2" key="2">
    <citation type="submission" date="2025-09" db="UniProtKB">
        <authorList>
            <consortium name="Ensembl"/>
        </authorList>
    </citation>
    <scope>IDENTIFICATION</scope>
</reference>
<accession>A0A3B4B7M4</accession>
<dbReference type="AlphaFoldDB" id="A0A3B4B7M4"/>
<dbReference type="InterPro" id="IPR013783">
    <property type="entry name" value="Ig-like_fold"/>
</dbReference>
<name>A0A3B4B7M4_9GOBI</name>
<dbReference type="Proteomes" id="UP000261520">
    <property type="component" value="Unplaced"/>
</dbReference>
<feature type="domain" description="Ig-like" evidence="1">
    <location>
        <begin position="4"/>
        <end position="100"/>
    </location>
</feature>
<dbReference type="InterPro" id="IPR007110">
    <property type="entry name" value="Ig-like_dom"/>
</dbReference>
<sequence length="103" mass="11498">NVKPIIPLFQNIFTVRCDELTALKPEVCAPEGSSVSVKYNYHLELLVSAASFEHVNISWFEFKFEGKEPQLTIYPAAVGDSAVYYCAVRSTVTVNPQTLTKNL</sequence>
<evidence type="ECO:0000313" key="3">
    <source>
        <dbReference type="Proteomes" id="UP000261520"/>
    </source>
</evidence>
<proteinExistence type="predicted"/>
<dbReference type="Gene3D" id="2.60.40.10">
    <property type="entry name" value="Immunoglobulins"/>
    <property type="match status" value="1"/>
</dbReference>
<dbReference type="InterPro" id="IPR036179">
    <property type="entry name" value="Ig-like_dom_sf"/>
</dbReference>
<protein>
    <recommendedName>
        <fullName evidence="1">Ig-like domain-containing protein</fullName>
    </recommendedName>
</protein>